<dbReference type="AlphaFoldDB" id="A0A7R9IGV6"/>
<feature type="region of interest" description="Disordered" evidence="1">
    <location>
        <begin position="1"/>
        <end position="25"/>
    </location>
</feature>
<evidence type="ECO:0000256" key="1">
    <source>
        <dbReference type="SAM" id="MobiDB-lite"/>
    </source>
</evidence>
<dbReference type="EMBL" id="OE002104">
    <property type="protein sequence ID" value="CAD7458167.1"/>
    <property type="molecule type" value="Genomic_DNA"/>
</dbReference>
<organism evidence="2">
    <name type="scientific">Timema tahoe</name>
    <dbReference type="NCBI Taxonomy" id="61484"/>
    <lineage>
        <taxon>Eukaryota</taxon>
        <taxon>Metazoa</taxon>
        <taxon>Ecdysozoa</taxon>
        <taxon>Arthropoda</taxon>
        <taxon>Hexapoda</taxon>
        <taxon>Insecta</taxon>
        <taxon>Pterygota</taxon>
        <taxon>Neoptera</taxon>
        <taxon>Polyneoptera</taxon>
        <taxon>Phasmatodea</taxon>
        <taxon>Timematodea</taxon>
        <taxon>Timematoidea</taxon>
        <taxon>Timematidae</taxon>
        <taxon>Timema</taxon>
    </lineage>
</organism>
<proteinExistence type="predicted"/>
<reference evidence="2" key="1">
    <citation type="submission" date="2020-11" db="EMBL/GenBank/DDBJ databases">
        <authorList>
            <person name="Tran Van P."/>
        </authorList>
    </citation>
    <scope>NUCLEOTIDE SEQUENCE</scope>
</reference>
<evidence type="ECO:0000313" key="2">
    <source>
        <dbReference type="EMBL" id="CAD7458167.1"/>
    </source>
</evidence>
<sequence>MPAFAWRKNGEPLRKNHPSSPERDTSLDIPVIGSLALKHETSALANYTTETARFTRTVLYVLLAQYETLQTRSCVWTGKPCNYANCAETVHENEKLITTEYLSANCTDLLPSVFSTHVAQFQLVQGQ</sequence>
<protein>
    <submittedName>
        <fullName evidence="2">Uncharacterized protein</fullName>
    </submittedName>
</protein>
<name>A0A7R9IGV6_9NEOP</name>
<feature type="compositionally biased region" description="Basic and acidic residues" evidence="1">
    <location>
        <begin position="8"/>
        <end position="25"/>
    </location>
</feature>
<gene>
    <name evidence="2" type="ORF">TTEB3V08_LOCUS6151</name>
</gene>
<accession>A0A7R9IGV6</accession>